<name>A0A2N5WYK5_9GAMM</name>
<dbReference type="AlphaFoldDB" id="A0A2N5WYK5"/>
<dbReference type="EMBL" id="PKUS01000032">
    <property type="protein sequence ID" value="PLW67316.1"/>
    <property type="molecule type" value="Genomic_DNA"/>
</dbReference>
<evidence type="ECO:0000313" key="1">
    <source>
        <dbReference type="EMBL" id="PLW67316.1"/>
    </source>
</evidence>
<dbReference type="OrthoDB" id="6629495at2"/>
<dbReference type="Proteomes" id="UP000235005">
    <property type="component" value="Unassembled WGS sequence"/>
</dbReference>
<gene>
    <name evidence="1" type="ORF">C0039_17585</name>
</gene>
<sequence length="81" mass="9401">MDKIAFSAEQKDRMVGKVKAYVNEELQQDIGSFEAEFLIDFFARELGAYFYNRGLHDAQQVFNEKAEDIGYLIQELEQAET</sequence>
<protein>
    <submittedName>
        <fullName evidence="1">DUF2164 domain-containing protein</fullName>
    </submittedName>
</protein>
<keyword evidence="2" id="KW-1185">Reference proteome</keyword>
<proteinExistence type="predicted"/>
<reference evidence="1 2" key="1">
    <citation type="submission" date="2018-01" db="EMBL/GenBank/DDBJ databases">
        <title>The draft genome sequence of Halioglobus lutimaris HF004.</title>
        <authorList>
            <person name="Du Z.-J."/>
            <person name="Shi M.-J."/>
        </authorList>
    </citation>
    <scope>NUCLEOTIDE SEQUENCE [LARGE SCALE GENOMIC DNA]</scope>
    <source>
        <strain evidence="1 2">HF004</strain>
    </source>
</reference>
<dbReference type="RefSeq" id="WP_101518841.1">
    <property type="nucleotide sequence ID" value="NZ_PKUS01000032.1"/>
</dbReference>
<accession>A0A2N5WYK5</accession>
<evidence type="ECO:0000313" key="2">
    <source>
        <dbReference type="Proteomes" id="UP000235005"/>
    </source>
</evidence>
<dbReference type="InterPro" id="IPR018680">
    <property type="entry name" value="DUF2164"/>
</dbReference>
<dbReference type="Pfam" id="PF09932">
    <property type="entry name" value="DUF2164"/>
    <property type="match status" value="1"/>
</dbReference>
<organism evidence="1 2">
    <name type="scientific">Pseudohalioglobus lutimaris</name>
    <dbReference type="NCBI Taxonomy" id="1737061"/>
    <lineage>
        <taxon>Bacteria</taxon>
        <taxon>Pseudomonadati</taxon>
        <taxon>Pseudomonadota</taxon>
        <taxon>Gammaproteobacteria</taxon>
        <taxon>Cellvibrionales</taxon>
        <taxon>Halieaceae</taxon>
        <taxon>Pseudohalioglobus</taxon>
    </lineage>
</organism>
<comment type="caution">
    <text evidence="1">The sequence shown here is derived from an EMBL/GenBank/DDBJ whole genome shotgun (WGS) entry which is preliminary data.</text>
</comment>